<proteinExistence type="predicted"/>
<name>A0A9P0M095_ACAOB</name>
<dbReference type="EMBL" id="CAKOFQ010007625">
    <property type="protein sequence ID" value="CAH2005124.1"/>
    <property type="molecule type" value="Genomic_DNA"/>
</dbReference>
<dbReference type="AlphaFoldDB" id="A0A9P0M095"/>
<keyword evidence="3" id="KW-1185">Reference proteome</keyword>
<evidence type="ECO:0000313" key="2">
    <source>
        <dbReference type="EMBL" id="CAH2005124.1"/>
    </source>
</evidence>
<feature type="compositionally biased region" description="Low complexity" evidence="1">
    <location>
        <begin position="190"/>
        <end position="203"/>
    </location>
</feature>
<feature type="region of interest" description="Disordered" evidence="1">
    <location>
        <begin position="183"/>
        <end position="203"/>
    </location>
</feature>
<organism evidence="2 3">
    <name type="scientific">Acanthoscelides obtectus</name>
    <name type="common">Bean weevil</name>
    <name type="synonym">Bruchus obtectus</name>
    <dbReference type="NCBI Taxonomy" id="200917"/>
    <lineage>
        <taxon>Eukaryota</taxon>
        <taxon>Metazoa</taxon>
        <taxon>Ecdysozoa</taxon>
        <taxon>Arthropoda</taxon>
        <taxon>Hexapoda</taxon>
        <taxon>Insecta</taxon>
        <taxon>Pterygota</taxon>
        <taxon>Neoptera</taxon>
        <taxon>Endopterygota</taxon>
        <taxon>Coleoptera</taxon>
        <taxon>Polyphaga</taxon>
        <taxon>Cucujiformia</taxon>
        <taxon>Chrysomeloidea</taxon>
        <taxon>Chrysomelidae</taxon>
        <taxon>Bruchinae</taxon>
        <taxon>Bruchini</taxon>
        <taxon>Acanthoscelides</taxon>
    </lineage>
</organism>
<feature type="region of interest" description="Disordered" evidence="1">
    <location>
        <begin position="21"/>
        <end position="41"/>
    </location>
</feature>
<sequence length="278" mass="30712">LKYHRVFPSTRANLNKSKRISKLSLPSRSANPGSPEANNKKKVQTLQTHGVVLHTSLCGNLDHYNSLPVYRYAFDSIWNKIRLIFELLLGESNKKKHKSKLLNLESDFLSRNVEFVRSKIGKLCRGVRGNWTQDMMSEALQLLRSDSSTDNAQQFVVDELMMLETQESQAQFQVPNTPNRCLLPPTSRLETPTTSSSDSQQTTSEPLLCLRNEFSPRLVFYATNAAIDWIVECAVTVAACGDSMAACCDWPESWLLGAAGGGGGLTASAGNACCISCM</sequence>
<accession>A0A9P0M095</accession>
<protein>
    <submittedName>
        <fullName evidence="2">Uncharacterized protein</fullName>
    </submittedName>
</protein>
<reference evidence="2" key="1">
    <citation type="submission" date="2022-03" db="EMBL/GenBank/DDBJ databases">
        <authorList>
            <person name="Sayadi A."/>
        </authorList>
    </citation>
    <scope>NUCLEOTIDE SEQUENCE</scope>
</reference>
<evidence type="ECO:0000256" key="1">
    <source>
        <dbReference type="SAM" id="MobiDB-lite"/>
    </source>
</evidence>
<gene>
    <name evidence="2" type="ORF">ACAOBT_LOCUS28362</name>
</gene>
<evidence type="ECO:0000313" key="3">
    <source>
        <dbReference type="Proteomes" id="UP001152888"/>
    </source>
</evidence>
<feature type="non-terminal residue" evidence="2">
    <location>
        <position position="1"/>
    </location>
</feature>
<comment type="caution">
    <text evidence="2">The sequence shown here is derived from an EMBL/GenBank/DDBJ whole genome shotgun (WGS) entry which is preliminary data.</text>
</comment>
<dbReference type="Proteomes" id="UP001152888">
    <property type="component" value="Unassembled WGS sequence"/>
</dbReference>